<evidence type="ECO:0000259" key="1">
    <source>
        <dbReference type="SMART" id="SM00421"/>
    </source>
</evidence>
<dbReference type="Gene3D" id="1.10.10.10">
    <property type="entry name" value="Winged helix-like DNA-binding domain superfamily/Winged helix DNA-binding domain"/>
    <property type="match status" value="1"/>
</dbReference>
<dbReference type="SUPFAM" id="SSF55785">
    <property type="entry name" value="PYP-like sensor domain (PAS domain)"/>
    <property type="match status" value="1"/>
</dbReference>
<organism evidence="2 3">
    <name type="scientific">Thermoleptolyngbya sichuanensis A183</name>
    <dbReference type="NCBI Taxonomy" id="2737172"/>
    <lineage>
        <taxon>Bacteria</taxon>
        <taxon>Bacillati</taxon>
        <taxon>Cyanobacteriota</taxon>
        <taxon>Cyanophyceae</taxon>
        <taxon>Oculatellales</taxon>
        <taxon>Oculatellaceae</taxon>
        <taxon>Thermoleptolyngbya</taxon>
        <taxon>Thermoleptolyngbya sichuanensis</taxon>
    </lineage>
</organism>
<keyword evidence="3" id="KW-1185">Reference proteome</keyword>
<dbReference type="InterPro" id="IPR016032">
    <property type="entry name" value="Sig_transdc_resp-reg_C-effctor"/>
</dbReference>
<dbReference type="SMART" id="SM00421">
    <property type="entry name" value="HTH_LUXR"/>
    <property type="match status" value="1"/>
</dbReference>
<feature type="domain" description="HTH luxR-type" evidence="1">
    <location>
        <begin position="126"/>
        <end position="177"/>
    </location>
</feature>
<dbReference type="InterPro" id="IPR036388">
    <property type="entry name" value="WH-like_DNA-bd_sf"/>
</dbReference>
<gene>
    <name evidence="2" type="ORF">HPC62_11005</name>
</gene>
<dbReference type="Gene3D" id="3.30.450.20">
    <property type="entry name" value="PAS domain"/>
    <property type="match status" value="1"/>
</dbReference>
<protein>
    <submittedName>
        <fullName evidence="2">PAS domain-containing protein</fullName>
    </submittedName>
</protein>
<dbReference type="InterPro" id="IPR000014">
    <property type="entry name" value="PAS"/>
</dbReference>
<dbReference type="InterPro" id="IPR035965">
    <property type="entry name" value="PAS-like_dom_sf"/>
</dbReference>
<dbReference type="GO" id="GO:0003677">
    <property type="term" value="F:DNA binding"/>
    <property type="evidence" value="ECO:0007669"/>
    <property type="project" value="InterPro"/>
</dbReference>
<dbReference type="AlphaFoldDB" id="A0A6M8BEC3"/>
<evidence type="ECO:0000313" key="3">
    <source>
        <dbReference type="Proteomes" id="UP000505210"/>
    </source>
</evidence>
<sequence>MNSNFLLQAIFESFIDGVLIVSDRGEVIYANRSAHEICRMLSSDGLKTMRLPNQIWRICQMLVNNRALHQDTTVILEDEILTSNNNPLRVRVEWISLESVERPCLRVTIEDRMQSARKRAIAERERYGLTEREAEVWLLRHLNWTYKAIAANLHITVDTVKKHVRNIYAKREAFEWAQE</sequence>
<dbReference type="GO" id="GO:0006355">
    <property type="term" value="P:regulation of DNA-templated transcription"/>
    <property type="evidence" value="ECO:0007669"/>
    <property type="project" value="InterPro"/>
</dbReference>
<name>A0A6M8BEC3_9CYAN</name>
<dbReference type="RefSeq" id="WP_172355615.1">
    <property type="nucleotide sequence ID" value="NZ_CP053661.1"/>
</dbReference>
<evidence type="ECO:0000313" key="2">
    <source>
        <dbReference type="EMBL" id="QKD82640.1"/>
    </source>
</evidence>
<dbReference type="Pfam" id="PF13188">
    <property type="entry name" value="PAS_8"/>
    <property type="match status" value="1"/>
</dbReference>
<dbReference type="Proteomes" id="UP000505210">
    <property type="component" value="Chromosome"/>
</dbReference>
<reference evidence="2 3" key="1">
    <citation type="submission" date="2020-05" db="EMBL/GenBank/DDBJ databases">
        <title>Complete genome sequence of of a novel Thermoleptolyngbya strain isolated from hot springs of Ganzi, Sichuan China.</title>
        <authorList>
            <person name="Tang J."/>
            <person name="Daroch M."/>
            <person name="Li L."/>
            <person name="Waleron K."/>
            <person name="Waleron M."/>
            <person name="Waleron M."/>
        </authorList>
    </citation>
    <scope>NUCLEOTIDE SEQUENCE [LARGE SCALE GENOMIC DNA]</scope>
    <source>
        <strain evidence="2 3">PKUAC-SCTA183</strain>
    </source>
</reference>
<dbReference type="SUPFAM" id="SSF46894">
    <property type="entry name" value="C-terminal effector domain of the bipartite response regulators"/>
    <property type="match status" value="1"/>
</dbReference>
<proteinExistence type="predicted"/>
<accession>A0A6M8BEC3</accession>
<dbReference type="EMBL" id="CP053661">
    <property type="protein sequence ID" value="QKD82640.1"/>
    <property type="molecule type" value="Genomic_DNA"/>
</dbReference>
<dbReference type="Pfam" id="PF00196">
    <property type="entry name" value="GerE"/>
    <property type="match status" value="1"/>
</dbReference>
<dbReference type="KEGG" id="theu:HPC62_11005"/>
<dbReference type="InterPro" id="IPR000792">
    <property type="entry name" value="Tscrpt_reg_LuxR_C"/>
</dbReference>